<protein>
    <submittedName>
        <fullName evidence="5">Transcriptional regulator</fullName>
    </submittedName>
</protein>
<dbReference type="InterPro" id="IPR036388">
    <property type="entry name" value="WH-like_DNA-bd_sf"/>
</dbReference>
<dbReference type="Pfam" id="PF01638">
    <property type="entry name" value="HxlR"/>
    <property type="match status" value="1"/>
</dbReference>
<keyword evidence="6" id="KW-1185">Reference proteome</keyword>
<dbReference type="PROSITE" id="PS51118">
    <property type="entry name" value="HTH_HXLR"/>
    <property type="match status" value="1"/>
</dbReference>
<dbReference type="Gene3D" id="1.10.10.10">
    <property type="entry name" value="Winged helix-like DNA-binding domain superfamily/Winged helix DNA-binding domain"/>
    <property type="match status" value="1"/>
</dbReference>
<sequence length="122" mass="13411">MGDGDLCEELVADCRMRMATDLFAHTWDAVVLAALAEGALRRRSLRARIGGISDKALTEAVHRLVGNGLVERRFFPQAPPRVDYALTDLGRSFADGPMRALGVWVTEHGDELFEAQERLSAS</sequence>
<dbReference type="InterPro" id="IPR036390">
    <property type="entry name" value="WH_DNA-bd_sf"/>
</dbReference>
<dbReference type="EMBL" id="QGTA01000145">
    <property type="protein sequence ID" value="RQW94750.1"/>
    <property type="molecule type" value="Genomic_DNA"/>
</dbReference>
<dbReference type="Proteomes" id="UP000274694">
    <property type="component" value="Unassembled WGS sequence"/>
</dbReference>
<feature type="domain" description="HTH hxlR-type" evidence="4">
    <location>
        <begin position="14"/>
        <end position="113"/>
    </location>
</feature>
<keyword evidence="1" id="KW-0805">Transcription regulation</keyword>
<evidence type="ECO:0000256" key="1">
    <source>
        <dbReference type="ARBA" id="ARBA00023015"/>
    </source>
</evidence>
<organism evidence="5 6">
    <name type="scientific">Micromonospora chalcea</name>
    <dbReference type="NCBI Taxonomy" id="1874"/>
    <lineage>
        <taxon>Bacteria</taxon>
        <taxon>Bacillati</taxon>
        <taxon>Actinomycetota</taxon>
        <taxon>Actinomycetes</taxon>
        <taxon>Micromonosporales</taxon>
        <taxon>Micromonosporaceae</taxon>
        <taxon>Micromonospora</taxon>
    </lineage>
</organism>
<reference evidence="5 6" key="1">
    <citation type="submission" date="2018-05" db="EMBL/GenBank/DDBJ databases">
        <title>Micromonospora from Atacama Desert.</title>
        <authorList>
            <person name="Carro L."/>
            <person name="Goodfellow M."/>
            <person name="Klenk H.-P."/>
        </authorList>
    </citation>
    <scope>NUCLEOTIDE SEQUENCE [LARGE SCALE GENOMIC DNA]</scope>
    <source>
        <strain evidence="5 6">LB41</strain>
    </source>
</reference>
<gene>
    <name evidence="5" type="ORF">DLJ60_08435</name>
</gene>
<dbReference type="PANTHER" id="PTHR33204:SF37">
    <property type="entry name" value="HTH-TYPE TRANSCRIPTIONAL REGULATOR YODB"/>
    <property type="match status" value="1"/>
</dbReference>
<name>A0ABX9Y6J2_MICCH</name>
<evidence type="ECO:0000259" key="4">
    <source>
        <dbReference type="PROSITE" id="PS51118"/>
    </source>
</evidence>
<evidence type="ECO:0000256" key="2">
    <source>
        <dbReference type="ARBA" id="ARBA00023125"/>
    </source>
</evidence>
<proteinExistence type="predicted"/>
<dbReference type="RefSeq" id="WP_069090057.1">
    <property type="nucleotide sequence ID" value="NZ_JBEOTE010000038.1"/>
</dbReference>
<comment type="caution">
    <text evidence="5">The sequence shown here is derived from an EMBL/GenBank/DDBJ whole genome shotgun (WGS) entry which is preliminary data.</text>
</comment>
<keyword evidence="2" id="KW-0238">DNA-binding</keyword>
<evidence type="ECO:0000256" key="3">
    <source>
        <dbReference type="ARBA" id="ARBA00023163"/>
    </source>
</evidence>
<evidence type="ECO:0000313" key="5">
    <source>
        <dbReference type="EMBL" id="RQW94750.1"/>
    </source>
</evidence>
<evidence type="ECO:0000313" key="6">
    <source>
        <dbReference type="Proteomes" id="UP000274694"/>
    </source>
</evidence>
<dbReference type="InterPro" id="IPR002577">
    <property type="entry name" value="HTH_HxlR"/>
</dbReference>
<dbReference type="SUPFAM" id="SSF46785">
    <property type="entry name" value="Winged helix' DNA-binding domain"/>
    <property type="match status" value="1"/>
</dbReference>
<keyword evidence="3" id="KW-0804">Transcription</keyword>
<dbReference type="PANTHER" id="PTHR33204">
    <property type="entry name" value="TRANSCRIPTIONAL REGULATOR, MARR FAMILY"/>
    <property type="match status" value="1"/>
</dbReference>
<accession>A0ABX9Y6J2</accession>